<evidence type="ECO:0000313" key="5">
    <source>
        <dbReference type="EMBL" id="PSR60739.1"/>
    </source>
</evidence>
<dbReference type="RefSeq" id="WP_063023656.1">
    <property type="nucleotide sequence ID" value="NZ_PYHS01000012.1"/>
</dbReference>
<feature type="transmembrane region" description="Helical" evidence="2">
    <location>
        <begin position="131"/>
        <end position="156"/>
    </location>
</feature>
<protein>
    <recommendedName>
        <fullName evidence="4">DUF8020 domain-containing protein</fullName>
    </recommendedName>
</protein>
<keyword evidence="2" id="KW-0812">Transmembrane</keyword>
<dbReference type="AlphaFoldDB" id="A0A2T2YZ63"/>
<name>A0A2T2YZ63_9NOCA</name>
<evidence type="ECO:0000259" key="4">
    <source>
        <dbReference type="Pfam" id="PF26059"/>
    </source>
</evidence>
<comment type="caution">
    <text evidence="5">The sequence shown here is derived from an EMBL/GenBank/DDBJ whole genome shotgun (WGS) entry which is preliminary data.</text>
</comment>
<accession>A0A2T2YZ63</accession>
<organism evidence="5 6">
    <name type="scientific">Nocardia nova</name>
    <dbReference type="NCBI Taxonomy" id="37330"/>
    <lineage>
        <taxon>Bacteria</taxon>
        <taxon>Bacillati</taxon>
        <taxon>Actinomycetota</taxon>
        <taxon>Actinomycetes</taxon>
        <taxon>Mycobacteriales</taxon>
        <taxon>Nocardiaceae</taxon>
        <taxon>Nocardia</taxon>
    </lineage>
</organism>
<dbReference type="Proteomes" id="UP000241647">
    <property type="component" value="Unassembled WGS sequence"/>
</dbReference>
<reference evidence="5 6" key="1">
    <citation type="submission" date="2018-02" db="EMBL/GenBank/DDBJ databases">
        <title>8 Nocardia nova and 1 Nocardia cyriacigeorgica strain used for evolution to TMP-SMX.</title>
        <authorList>
            <person name="Mehta H."/>
            <person name="Weng J."/>
            <person name="Shamoo Y."/>
        </authorList>
    </citation>
    <scope>NUCLEOTIDE SEQUENCE [LARGE SCALE GENOMIC DNA]</scope>
    <source>
        <strain evidence="5 6">ATCC 33727</strain>
    </source>
</reference>
<keyword evidence="3" id="KW-0732">Signal</keyword>
<feature type="transmembrane region" description="Helical" evidence="2">
    <location>
        <begin position="168"/>
        <end position="193"/>
    </location>
</feature>
<feature type="domain" description="DUF8020" evidence="4">
    <location>
        <begin position="39"/>
        <end position="103"/>
    </location>
</feature>
<evidence type="ECO:0000256" key="1">
    <source>
        <dbReference type="SAM" id="MobiDB-lite"/>
    </source>
</evidence>
<keyword evidence="2" id="KW-1133">Transmembrane helix</keyword>
<feature type="region of interest" description="Disordered" evidence="1">
    <location>
        <begin position="208"/>
        <end position="247"/>
    </location>
</feature>
<feature type="signal peptide" evidence="3">
    <location>
        <begin position="1"/>
        <end position="20"/>
    </location>
</feature>
<sequence>MSSRTIAALTALTAATAALAASVTVATATAEPPGPNIETTSDAVVLSGFAAGAFSAGDDGSVRVTVGGTPVTTLPASFTLDGITHRIATRVGDGGRTLTMSPDIARRPAASAMENQLALNDFATVMSRGPVIGTVVGTVLGALIGAAVGASTCLVVGPGCLATIPAAVLAFAGAGGVFGTVLVGGGALAAGLWNYLTVLQAPPGRSPYAGQGGMLDPNGTGAPDAQLQLPSGSANGLGAGSASGSGG</sequence>
<evidence type="ECO:0000256" key="2">
    <source>
        <dbReference type="SAM" id="Phobius"/>
    </source>
</evidence>
<proteinExistence type="predicted"/>
<dbReference type="Pfam" id="PF26059">
    <property type="entry name" value="DUF8020"/>
    <property type="match status" value="1"/>
</dbReference>
<gene>
    <name evidence="5" type="ORF">C8259_21975</name>
</gene>
<dbReference type="EMBL" id="PYHS01000012">
    <property type="protein sequence ID" value="PSR60739.1"/>
    <property type="molecule type" value="Genomic_DNA"/>
</dbReference>
<feature type="chain" id="PRO_5015616805" description="DUF8020 domain-containing protein" evidence="3">
    <location>
        <begin position="21"/>
        <end position="247"/>
    </location>
</feature>
<dbReference type="InterPro" id="IPR058333">
    <property type="entry name" value="DUF8020"/>
</dbReference>
<evidence type="ECO:0000313" key="6">
    <source>
        <dbReference type="Proteomes" id="UP000241647"/>
    </source>
</evidence>
<evidence type="ECO:0000256" key="3">
    <source>
        <dbReference type="SAM" id="SignalP"/>
    </source>
</evidence>
<keyword evidence="2" id="KW-0472">Membrane</keyword>
<feature type="compositionally biased region" description="Gly residues" evidence="1">
    <location>
        <begin position="235"/>
        <end position="247"/>
    </location>
</feature>